<dbReference type="Gene3D" id="3.10.450.50">
    <property type="match status" value="1"/>
</dbReference>
<accession>A0A1W9ZDS4</accession>
<dbReference type="InterPro" id="IPR027843">
    <property type="entry name" value="DUF4440"/>
</dbReference>
<reference evidence="2 3" key="1">
    <citation type="submission" date="2016-12" db="EMBL/GenBank/DDBJ databases">
        <title>The new phylogeny of genus Mycobacterium.</title>
        <authorList>
            <person name="Tortoli E."/>
            <person name="Trovato A."/>
            <person name="Cirillo D.M."/>
        </authorList>
    </citation>
    <scope>NUCLEOTIDE SEQUENCE [LARGE SCALE GENOMIC DNA]</scope>
    <source>
        <strain evidence="2 3">DSM 45069</strain>
    </source>
</reference>
<gene>
    <name evidence="2" type="ORF">BST14_16695</name>
</gene>
<dbReference type="RefSeq" id="WP_083065443.1">
    <property type="nucleotide sequence ID" value="NZ_MVHG01000043.1"/>
</dbReference>
<proteinExistence type="predicted"/>
<dbReference type="Proteomes" id="UP000192707">
    <property type="component" value="Unassembled WGS sequence"/>
</dbReference>
<evidence type="ECO:0000313" key="2">
    <source>
        <dbReference type="EMBL" id="ORA12498.1"/>
    </source>
</evidence>
<dbReference type="AlphaFoldDB" id="A0A1W9ZDS4"/>
<name>A0A1W9ZDS4_MYCAI</name>
<dbReference type="InterPro" id="IPR032710">
    <property type="entry name" value="NTF2-like_dom_sf"/>
</dbReference>
<keyword evidence="3" id="KW-1185">Reference proteome</keyword>
<dbReference type="Pfam" id="PF14534">
    <property type="entry name" value="DUF4440"/>
    <property type="match status" value="1"/>
</dbReference>
<evidence type="ECO:0000259" key="1">
    <source>
        <dbReference type="Pfam" id="PF14534"/>
    </source>
</evidence>
<dbReference type="OrthoDB" id="582586at2"/>
<dbReference type="SUPFAM" id="SSF54427">
    <property type="entry name" value="NTF2-like"/>
    <property type="match status" value="1"/>
</dbReference>
<sequence>MDQSRLWELENSGWRALCEQRGAEFYREMLTDDVLIVVPGILIDRATFLASVDSEPWANYRIEDPHAVELTPDGVMLTYHVTASRSEGQPYTAWLTSTWVRRDDDWRMAFHQQTPDP</sequence>
<comment type="caution">
    <text evidence="2">The sequence shown here is derived from an EMBL/GenBank/DDBJ whole genome shotgun (WGS) entry which is preliminary data.</text>
</comment>
<protein>
    <recommendedName>
        <fullName evidence="1">DUF4440 domain-containing protein</fullName>
    </recommendedName>
</protein>
<organism evidence="2 3">
    <name type="scientific">Mycobacterium arosiense ATCC BAA-1401 = DSM 45069</name>
    <dbReference type="NCBI Taxonomy" id="1265311"/>
    <lineage>
        <taxon>Bacteria</taxon>
        <taxon>Bacillati</taxon>
        <taxon>Actinomycetota</taxon>
        <taxon>Actinomycetes</taxon>
        <taxon>Mycobacteriales</taxon>
        <taxon>Mycobacteriaceae</taxon>
        <taxon>Mycobacterium</taxon>
        <taxon>Mycobacterium avium complex (MAC)</taxon>
    </lineage>
</organism>
<feature type="domain" description="DUF4440" evidence="1">
    <location>
        <begin position="7"/>
        <end position="108"/>
    </location>
</feature>
<dbReference type="EMBL" id="MVHG01000043">
    <property type="protein sequence ID" value="ORA12498.1"/>
    <property type="molecule type" value="Genomic_DNA"/>
</dbReference>
<evidence type="ECO:0000313" key="3">
    <source>
        <dbReference type="Proteomes" id="UP000192707"/>
    </source>
</evidence>